<dbReference type="AlphaFoldDB" id="T1ILV2"/>
<dbReference type="InterPro" id="IPR032387">
    <property type="entry name" value="ACAS_N"/>
</dbReference>
<dbReference type="Gene3D" id="3.30.300.30">
    <property type="match status" value="1"/>
</dbReference>
<name>T1ILV2_STRMM</name>
<evidence type="ECO:0000313" key="5">
    <source>
        <dbReference type="Proteomes" id="UP000014500"/>
    </source>
</evidence>
<sequence length="699" mass="78221">MENTILWKPDRTIITNLDHFRDLINQKYHLTLDNYEDLREWSIMEISHFWAEIWKFTNIKHSQDYNEVIDEKRLINEIPEWFSGARLNYAENILRDRSESEGCIETKTFSQLHDRISTFVSSLKKIGIGKGDVVAGYMPNCSETVEAMLATAAIGGVWTCASTDFGVKGVLDRFTQVRPKVLFSCDFVVYNGKIYPLIEKLKEIVSSLPDLKAVVVMNYKKTESDVVFKDIPTSINLKDFLKMGENCDNSSIEFAQVTFSHPLFVMYSSGTTGTPKCMVHSVGGTLIKHLEEHVIQGNVKAEDVMLYFTSTGWMLWNWLISTLAIGTAIVLYDGSPLVPDLNTVWNLISELNVTILGTGAKWISIMESKQLEPSGTDIIGCFAGINVTLPVHRGEIQCRFLGMAVESWDEEVGKSVLDESGELVCVKPFPSMPVRFWNDKDGSKGLRNDNVWCHGDFCRINSTTGGIIMLGRSDGTLNPSGIRFGSSEVYNIIEKMAEIEDSLCVAQTNSTGDERVILFLKMASGFEFNKDLVGRISGLIRNELSPRHVPAVILEICDIPYTTSGKKVEVAVKLIISGRDVVARAALRNPSSLDLFYGLRRQACDAAANVNCNCCFPPLDGCTQTSLQRLGHWKTWIGGFVTTRFVLFEFAAIVSASPMTTEQEIFSPIVFGEQTHRSIFNYKLSSSNMKNIHNPHSNE</sequence>
<organism evidence="4 5">
    <name type="scientific">Strigamia maritima</name>
    <name type="common">European centipede</name>
    <name type="synonym">Geophilus maritimus</name>
    <dbReference type="NCBI Taxonomy" id="126957"/>
    <lineage>
        <taxon>Eukaryota</taxon>
        <taxon>Metazoa</taxon>
        <taxon>Ecdysozoa</taxon>
        <taxon>Arthropoda</taxon>
        <taxon>Myriapoda</taxon>
        <taxon>Chilopoda</taxon>
        <taxon>Pleurostigmophora</taxon>
        <taxon>Geophilomorpha</taxon>
        <taxon>Linotaeniidae</taxon>
        <taxon>Strigamia</taxon>
    </lineage>
</organism>
<dbReference type="EnsemblMetazoa" id="SMAR001940-RA">
    <property type="protein sequence ID" value="SMAR001940-PA"/>
    <property type="gene ID" value="SMAR001940"/>
</dbReference>
<dbReference type="EMBL" id="JH430900">
    <property type="status" value="NOT_ANNOTATED_CDS"/>
    <property type="molecule type" value="Genomic_DNA"/>
</dbReference>
<dbReference type="Proteomes" id="UP000014500">
    <property type="component" value="Unassembled WGS sequence"/>
</dbReference>
<comment type="similarity">
    <text evidence="1">Belongs to the ATP-dependent AMP-binding enzyme family.</text>
</comment>
<dbReference type="InterPro" id="IPR020845">
    <property type="entry name" value="AMP-binding_CS"/>
</dbReference>
<dbReference type="SUPFAM" id="SSF56801">
    <property type="entry name" value="Acetyl-CoA synthetase-like"/>
    <property type="match status" value="1"/>
</dbReference>
<evidence type="ECO:0000256" key="1">
    <source>
        <dbReference type="ARBA" id="ARBA00006432"/>
    </source>
</evidence>
<dbReference type="Gene3D" id="3.40.50.12780">
    <property type="entry name" value="N-terminal domain of ligase-like"/>
    <property type="match status" value="1"/>
</dbReference>
<dbReference type="PANTHER" id="PTHR42921">
    <property type="entry name" value="ACETOACETYL-COA SYNTHETASE"/>
    <property type="match status" value="1"/>
</dbReference>
<dbReference type="InterPro" id="IPR000873">
    <property type="entry name" value="AMP-dep_synth/lig_dom"/>
</dbReference>
<evidence type="ECO:0008006" key="6">
    <source>
        <dbReference type="Google" id="ProtNLM"/>
    </source>
</evidence>
<dbReference type="OMA" id="MPNTWQT"/>
<dbReference type="PhylomeDB" id="T1ILV2"/>
<dbReference type="Pfam" id="PF00501">
    <property type="entry name" value="AMP-binding"/>
    <property type="match status" value="1"/>
</dbReference>
<dbReference type="STRING" id="126957.T1ILV2"/>
<protein>
    <recommendedName>
        <fullName evidence="6">Acetoacetyl-CoA synthetase</fullName>
    </recommendedName>
</protein>
<dbReference type="HOGENOM" id="CLU_000022_3_3_1"/>
<feature type="domain" description="Acetyl-coenzyme A synthetase N-terminal" evidence="3">
    <location>
        <begin position="35"/>
        <end position="92"/>
    </location>
</feature>
<dbReference type="PROSITE" id="PS00455">
    <property type="entry name" value="AMP_BINDING"/>
    <property type="match status" value="1"/>
</dbReference>
<dbReference type="InterPro" id="IPR045851">
    <property type="entry name" value="AMP-bd_C_sf"/>
</dbReference>
<reference evidence="5" key="1">
    <citation type="submission" date="2011-05" db="EMBL/GenBank/DDBJ databases">
        <authorList>
            <person name="Richards S.R."/>
            <person name="Qu J."/>
            <person name="Jiang H."/>
            <person name="Jhangiani S.N."/>
            <person name="Agravi P."/>
            <person name="Goodspeed R."/>
            <person name="Gross S."/>
            <person name="Mandapat C."/>
            <person name="Jackson L."/>
            <person name="Mathew T."/>
            <person name="Pu L."/>
            <person name="Thornton R."/>
            <person name="Saada N."/>
            <person name="Wilczek-Boney K.B."/>
            <person name="Lee S."/>
            <person name="Kovar C."/>
            <person name="Wu Y."/>
            <person name="Scherer S.E."/>
            <person name="Worley K.C."/>
            <person name="Muzny D.M."/>
            <person name="Gibbs R."/>
        </authorList>
    </citation>
    <scope>NUCLEOTIDE SEQUENCE</scope>
    <source>
        <strain evidence="5">Brora</strain>
    </source>
</reference>
<dbReference type="Pfam" id="PF16177">
    <property type="entry name" value="ACAS_N"/>
    <property type="match status" value="1"/>
</dbReference>
<evidence type="ECO:0000313" key="4">
    <source>
        <dbReference type="EnsemblMetazoa" id="SMAR001940-PA"/>
    </source>
</evidence>
<feature type="domain" description="AMP-dependent synthetase/ligase" evidence="2">
    <location>
        <begin position="105"/>
        <end position="367"/>
    </location>
</feature>
<reference evidence="4" key="2">
    <citation type="submission" date="2015-02" db="UniProtKB">
        <authorList>
            <consortium name="EnsemblMetazoa"/>
        </authorList>
    </citation>
    <scope>IDENTIFICATION</scope>
</reference>
<dbReference type="eggNOG" id="KOG1175">
    <property type="taxonomic scope" value="Eukaryota"/>
</dbReference>
<dbReference type="PANTHER" id="PTHR42921:SF1">
    <property type="entry name" value="ACETOACETYL-COA SYNTHETASE"/>
    <property type="match status" value="1"/>
</dbReference>
<evidence type="ECO:0000259" key="2">
    <source>
        <dbReference type="Pfam" id="PF00501"/>
    </source>
</evidence>
<keyword evidence="5" id="KW-1185">Reference proteome</keyword>
<proteinExistence type="inferred from homology"/>
<accession>T1ILV2</accession>
<dbReference type="GO" id="GO:0030729">
    <property type="term" value="F:acetoacetate-CoA ligase activity"/>
    <property type="evidence" value="ECO:0007669"/>
    <property type="project" value="TreeGrafter"/>
</dbReference>
<evidence type="ECO:0000259" key="3">
    <source>
        <dbReference type="Pfam" id="PF16177"/>
    </source>
</evidence>
<dbReference type="InterPro" id="IPR042099">
    <property type="entry name" value="ANL_N_sf"/>
</dbReference>